<dbReference type="AlphaFoldDB" id="A0A8H5GUE4"/>
<evidence type="ECO:0000256" key="1">
    <source>
        <dbReference type="SAM" id="MobiDB-lite"/>
    </source>
</evidence>
<dbReference type="InterPro" id="IPR001680">
    <property type="entry name" value="WD40_rpt"/>
</dbReference>
<gene>
    <name evidence="2" type="ORF">D9758_004324</name>
</gene>
<comment type="caution">
    <text evidence="2">The sequence shown here is derived from an EMBL/GenBank/DDBJ whole genome shotgun (WGS) entry which is preliminary data.</text>
</comment>
<evidence type="ECO:0000313" key="3">
    <source>
        <dbReference type="Proteomes" id="UP000559256"/>
    </source>
</evidence>
<dbReference type="Gene3D" id="2.130.10.10">
    <property type="entry name" value="YVTN repeat-like/Quinoprotein amine dehydrogenase"/>
    <property type="match status" value="1"/>
</dbReference>
<dbReference type="SUPFAM" id="SSF101898">
    <property type="entry name" value="NHL repeat"/>
    <property type="match status" value="1"/>
</dbReference>
<dbReference type="Proteomes" id="UP000559256">
    <property type="component" value="Unassembled WGS sequence"/>
</dbReference>
<organism evidence="2 3">
    <name type="scientific">Tetrapyrgos nigripes</name>
    <dbReference type="NCBI Taxonomy" id="182062"/>
    <lineage>
        <taxon>Eukaryota</taxon>
        <taxon>Fungi</taxon>
        <taxon>Dikarya</taxon>
        <taxon>Basidiomycota</taxon>
        <taxon>Agaricomycotina</taxon>
        <taxon>Agaricomycetes</taxon>
        <taxon>Agaricomycetidae</taxon>
        <taxon>Agaricales</taxon>
        <taxon>Marasmiineae</taxon>
        <taxon>Marasmiaceae</taxon>
        <taxon>Tetrapyrgos</taxon>
    </lineage>
</organism>
<accession>A0A8H5GUE4</accession>
<feature type="compositionally biased region" description="Polar residues" evidence="1">
    <location>
        <begin position="770"/>
        <end position="781"/>
    </location>
</feature>
<proteinExistence type="predicted"/>
<feature type="region of interest" description="Disordered" evidence="1">
    <location>
        <begin position="750"/>
        <end position="797"/>
    </location>
</feature>
<dbReference type="InterPro" id="IPR015943">
    <property type="entry name" value="WD40/YVTN_repeat-like_dom_sf"/>
</dbReference>
<protein>
    <submittedName>
        <fullName evidence="2">Uncharacterized protein</fullName>
    </submittedName>
</protein>
<name>A0A8H5GUE4_9AGAR</name>
<dbReference type="Pfam" id="PF00400">
    <property type="entry name" value="WD40"/>
    <property type="match status" value="1"/>
</dbReference>
<dbReference type="SMART" id="SM00320">
    <property type="entry name" value="WD40"/>
    <property type="match status" value="2"/>
</dbReference>
<keyword evidence="3" id="KW-1185">Reference proteome</keyword>
<reference evidence="2 3" key="1">
    <citation type="journal article" date="2020" name="ISME J.">
        <title>Uncovering the hidden diversity of litter-decomposition mechanisms in mushroom-forming fungi.</title>
        <authorList>
            <person name="Floudas D."/>
            <person name="Bentzer J."/>
            <person name="Ahren D."/>
            <person name="Johansson T."/>
            <person name="Persson P."/>
            <person name="Tunlid A."/>
        </authorList>
    </citation>
    <scope>NUCLEOTIDE SEQUENCE [LARGE SCALE GENOMIC DNA]</scope>
    <source>
        <strain evidence="2 3">CBS 291.85</strain>
    </source>
</reference>
<feature type="compositionally biased region" description="Polar residues" evidence="1">
    <location>
        <begin position="750"/>
        <end position="762"/>
    </location>
</feature>
<dbReference type="OrthoDB" id="2634326at2759"/>
<sequence>MTPFTFTTNSKTPKSKNGKYKLRALLAGHQGAVACVTAHPLGSHVASGGREGMLVWKLQDKKLLGSPTGAGDRGVTTALAWMIRPDDTDDGLAFGTDDGYLCIWRRSRKEQEFTEVYCNHLEGGENGQEITAIAFDTSSSQLAVVHQAEIVHRFVVDPLMRLTTVKSTRIKNHWPQAVGFGQTAARGPEIWSFGREDGEIHILDEGGKITVTKTTGVVIGGAAISVKDNAYILDDTSQGVALYKLSGAERLKTFAVTTNERRSRNVGFHDGGKALISGSDHGDVYIFDRRTGEVNDIIQVGCKDWVQSITEQTTEMEGVPIIIIGRSGENLGQTALQVWERETPAPEREGVHQGRLLQDFYWWQVICVLLSILFVMQNLPPGAREWMEIVTGLDLGIESVADRDIDTLFIHLSVIAAHLVPILSPFTMSSTSKYSVKDLIKDPSILTLFAKPGTPLKSFDGLCGNHVGEVLVSTPNMSTLYRPPLNQCSVRMRRDGHFGPDDPLYFPQPFHRPTAHLAVIRAPQPSPDHPFAVAWIVLNDSHFELSTQTFCVGFGFLDRRLRSKLVALSDTVFKSIPHGQEDDPYIRSSREHLRRLMDRLNLSAPMDDLFLRFQCAQRHLLELDARIQWIKTFRERYGATPSVDHPSMADASLVGAFTDDLDVLENLFQCQIPVYYVRILSRAGNARIDKLQQFLPLNQKSQLHSGFEVDLSDKVPSHRVIFTGLAQNPERYVTMVNYVISLLDYPSPLGNSTPQSSTSMQKASLPFKSTLPTRSTSSASQGRYAPYTRGGKAKQLADSSNNTFMTPSSPVMPQSIDNWRIALEELATHNQSLAAPEGVNRGYALPPADLFVTTGNPSTAATLFRNYLKLKDIFIYRLSYSSKRYSKKQWRQLLTIDEEQEIRSDTRTGKQRLEMQTLLKSMVSRNTVQFDQLSSVPVTWRGETIDGIQVPPTIAKEIIWELYELNFRQDLVALDAQLDESNMSLPERQNLLDRCWIGAREYTDCQKAQDGLASTDPTKRSQILGALHKIMTTWRGPKPPVLLSGFPVDMSGHNFGTRLDQIERDLAFYYTSSFLNVFFRAASIPYRL</sequence>
<dbReference type="EMBL" id="JAACJM010000009">
    <property type="protein sequence ID" value="KAF5371117.1"/>
    <property type="molecule type" value="Genomic_DNA"/>
</dbReference>
<evidence type="ECO:0000313" key="2">
    <source>
        <dbReference type="EMBL" id="KAF5371117.1"/>
    </source>
</evidence>